<sequence length="325" mass="35138">MRIVSLLPSATEIVCELGLGDQLVGVTHECDFPAGVSGLPHLTRTRLSPTASSSDIDAQVREQLSTRNSLYELDHDLLVELKPDLIVTQSLCDVCAVSEQDVRNALCRLPTGAQVVNLEPQRLDEVLDSLEAVAAAAGAPSRGVQARRGLEERIDSVIRSVAEPGDPGAAERPRVVVLEWIDPPFSAGHWVPEIVELAGGREMIGQPGERSVTLSWEEVVAARPDVCFISCCGFSIERTKLDLPVLFEHVAGHDLPCVQNGKIFVLDGSAFLSRPGPRLVTALELMAWALSPERVQRPQETTGIERVPVKKWNTEPGPADVVCGT</sequence>
<protein>
    <submittedName>
        <fullName evidence="2">Corrinoid ABC transporter substrate-binding protein</fullName>
    </submittedName>
</protein>
<dbReference type="KEGG" id="ccos:Pan44_45070"/>
<gene>
    <name evidence="2" type="ORF">Pan44_45070</name>
</gene>
<evidence type="ECO:0000259" key="1">
    <source>
        <dbReference type="PROSITE" id="PS50983"/>
    </source>
</evidence>
<accession>A0A517SJZ8</accession>
<name>A0A517SJZ8_9PLAN</name>
<dbReference type="SUPFAM" id="SSF53807">
    <property type="entry name" value="Helical backbone' metal receptor"/>
    <property type="match status" value="1"/>
</dbReference>
<dbReference type="Proteomes" id="UP000315700">
    <property type="component" value="Chromosome"/>
</dbReference>
<keyword evidence="3" id="KW-1185">Reference proteome</keyword>
<organism evidence="2 3">
    <name type="scientific">Caulifigura coniformis</name>
    <dbReference type="NCBI Taxonomy" id="2527983"/>
    <lineage>
        <taxon>Bacteria</taxon>
        <taxon>Pseudomonadati</taxon>
        <taxon>Planctomycetota</taxon>
        <taxon>Planctomycetia</taxon>
        <taxon>Planctomycetales</taxon>
        <taxon>Planctomycetaceae</taxon>
        <taxon>Caulifigura</taxon>
    </lineage>
</organism>
<dbReference type="InterPro" id="IPR051030">
    <property type="entry name" value="Vitamin_B12-ABC_binding"/>
</dbReference>
<evidence type="ECO:0000313" key="2">
    <source>
        <dbReference type="EMBL" id="QDT56453.1"/>
    </source>
</evidence>
<dbReference type="Pfam" id="PF01497">
    <property type="entry name" value="Peripla_BP_2"/>
    <property type="match status" value="1"/>
</dbReference>
<dbReference type="Gene3D" id="3.40.50.1980">
    <property type="entry name" value="Nitrogenase molybdenum iron protein domain"/>
    <property type="match status" value="2"/>
</dbReference>
<evidence type="ECO:0000313" key="3">
    <source>
        <dbReference type="Proteomes" id="UP000315700"/>
    </source>
</evidence>
<dbReference type="RefSeq" id="WP_145033929.1">
    <property type="nucleotide sequence ID" value="NZ_CP036271.1"/>
</dbReference>
<proteinExistence type="predicted"/>
<dbReference type="AlphaFoldDB" id="A0A517SJZ8"/>
<dbReference type="OrthoDB" id="9787772at2"/>
<dbReference type="PANTHER" id="PTHR42860:SF1">
    <property type="entry name" value="VITAMIN B12-BINDING PROTEIN"/>
    <property type="match status" value="1"/>
</dbReference>
<dbReference type="CDD" id="cd01144">
    <property type="entry name" value="BtuF"/>
    <property type="match status" value="1"/>
</dbReference>
<feature type="domain" description="Fe/B12 periplasmic-binding" evidence="1">
    <location>
        <begin position="2"/>
        <end position="294"/>
    </location>
</feature>
<dbReference type="InterPro" id="IPR002491">
    <property type="entry name" value="ABC_transptr_periplasmic_BD"/>
</dbReference>
<dbReference type="PROSITE" id="PS50983">
    <property type="entry name" value="FE_B12_PBP"/>
    <property type="match status" value="1"/>
</dbReference>
<dbReference type="PANTHER" id="PTHR42860">
    <property type="entry name" value="VITAMIN B12-BINDING PROTEIN"/>
    <property type="match status" value="1"/>
</dbReference>
<dbReference type="EMBL" id="CP036271">
    <property type="protein sequence ID" value="QDT56453.1"/>
    <property type="molecule type" value="Genomic_DNA"/>
</dbReference>
<dbReference type="InParanoid" id="A0A517SJZ8"/>
<reference evidence="2 3" key="1">
    <citation type="submission" date="2019-02" db="EMBL/GenBank/DDBJ databases">
        <title>Deep-cultivation of Planctomycetes and their phenomic and genomic characterization uncovers novel biology.</title>
        <authorList>
            <person name="Wiegand S."/>
            <person name="Jogler M."/>
            <person name="Boedeker C."/>
            <person name="Pinto D."/>
            <person name="Vollmers J."/>
            <person name="Rivas-Marin E."/>
            <person name="Kohn T."/>
            <person name="Peeters S.H."/>
            <person name="Heuer A."/>
            <person name="Rast P."/>
            <person name="Oberbeckmann S."/>
            <person name="Bunk B."/>
            <person name="Jeske O."/>
            <person name="Meyerdierks A."/>
            <person name="Storesund J.E."/>
            <person name="Kallscheuer N."/>
            <person name="Luecker S."/>
            <person name="Lage O.M."/>
            <person name="Pohl T."/>
            <person name="Merkel B.J."/>
            <person name="Hornburger P."/>
            <person name="Mueller R.-W."/>
            <person name="Bruemmer F."/>
            <person name="Labrenz M."/>
            <person name="Spormann A.M."/>
            <person name="Op den Camp H."/>
            <person name="Overmann J."/>
            <person name="Amann R."/>
            <person name="Jetten M.S.M."/>
            <person name="Mascher T."/>
            <person name="Medema M.H."/>
            <person name="Devos D.P."/>
            <person name="Kaster A.-K."/>
            <person name="Ovreas L."/>
            <person name="Rohde M."/>
            <person name="Galperin M.Y."/>
            <person name="Jogler C."/>
        </authorList>
    </citation>
    <scope>NUCLEOTIDE SEQUENCE [LARGE SCALE GENOMIC DNA]</scope>
    <source>
        <strain evidence="2 3">Pan44</strain>
    </source>
</reference>